<evidence type="ECO:0000313" key="10">
    <source>
        <dbReference type="EMBL" id="CAR25137.1"/>
    </source>
</evidence>
<comment type="subcellular location">
    <subcellularLocation>
        <location evidence="1">Endosome</location>
    </subcellularLocation>
</comment>
<dbReference type="GO" id="GO:0072666">
    <property type="term" value="P:establishment of protein localization to vacuole"/>
    <property type="evidence" value="ECO:0007669"/>
    <property type="project" value="UniProtKB-ARBA"/>
</dbReference>
<sequence>MDLPHLPPKPQKIESQPSSNQASLPKNVNLLPFVVVEDLLTKHQSELEDYVLRLNDCQDIEKQNSQFQSKLKKLLQLFESTETRRRELNVELSSLQKLEAEYEIKWEQLNNLVSRSFSHEALAVTIQNNLEILESQSSVAEANFKGDVDQFLGQFLELRTKYHLQRKLLHSWNQAGDS</sequence>
<dbReference type="GO" id="GO:0006886">
    <property type="term" value="P:intracellular protein transport"/>
    <property type="evidence" value="ECO:0007669"/>
    <property type="project" value="UniProtKB-ARBA"/>
</dbReference>
<feature type="compositionally biased region" description="Polar residues" evidence="8">
    <location>
        <begin position="13"/>
        <end position="24"/>
    </location>
</feature>
<dbReference type="RefSeq" id="XP_002555574.1">
    <property type="nucleotide sequence ID" value="XM_002555528.1"/>
</dbReference>
<organism evidence="10 11">
    <name type="scientific">Lachancea thermotolerans (strain ATCC 56472 / CBS 6340 / NRRL Y-8284)</name>
    <name type="common">Yeast</name>
    <name type="synonym">Kluyveromyces thermotolerans</name>
    <dbReference type="NCBI Taxonomy" id="559295"/>
    <lineage>
        <taxon>Eukaryota</taxon>
        <taxon>Fungi</taxon>
        <taxon>Dikarya</taxon>
        <taxon>Ascomycota</taxon>
        <taxon>Saccharomycotina</taxon>
        <taxon>Saccharomycetes</taxon>
        <taxon>Saccharomycetales</taxon>
        <taxon>Saccharomycetaceae</taxon>
        <taxon>Lachancea</taxon>
    </lineage>
</organism>
<dbReference type="GO" id="GO:0043162">
    <property type="term" value="P:ubiquitin-dependent protein catabolic process via the multivesicular body sorting pathway"/>
    <property type="evidence" value="ECO:0007669"/>
    <property type="project" value="UniProtKB-ARBA"/>
</dbReference>
<dbReference type="GeneID" id="8293856"/>
<feature type="compositionally biased region" description="Pro residues" evidence="8">
    <location>
        <begin position="1"/>
        <end position="10"/>
    </location>
</feature>
<dbReference type="InterPro" id="IPR009851">
    <property type="entry name" value="Mod_r"/>
</dbReference>
<keyword evidence="7" id="KW-0175">Coiled coil</keyword>
<keyword evidence="4" id="KW-0967">Endosome</keyword>
<dbReference type="FunCoup" id="C5DMX6">
    <property type="interactions" value="47"/>
</dbReference>
<reference evidence="10 11" key="1">
    <citation type="journal article" date="2009" name="Genome Res.">
        <title>Comparative genomics of protoploid Saccharomycetaceae.</title>
        <authorList>
            <consortium name="The Genolevures Consortium"/>
            <person name="Souciet J.-L."/>
            <person name="Dujon B."/>
            <person name="Gaillardin C."/>
            <person name="Johnston M."/>
            <person name="Baret P.V."/>
            <person name="Cliften P."/>
            <person name="Sherman D.J."/>
            <person name="Weissenbach J."/>
            <person name="Westhof E."/>
            <person name="Wincker P."/>
            <person name="Jubin C."/>
            <person name="Poulain J."/>
            <person name="Barbe V."/>
            <person name="Segurens B."/>
            <person name="Artiguenave F."/>
            <person name="Anthouard V."/>
            <person name="Vacherie B."/>
            <person name="Val M.-E."/>
            <person name="Fulton R.S."/>
            <person name="Minx P."/>
            <person name="Wilson R."/>
            <person name="Durrens P."/>
            <person name="Jean G."/>
            <person name="Marck C."/>
            <person name="Martin T."/>
            <person name="Nikolski M."/>
            <person name="Rolland T."/>
            <person name="Seret M.-L."/>
            <person name="Casaregola S."/>
            <person name="Despons L."/>
            <person name="Fairhead C."/>
            <person name="Fischer G."/>
            <person name="Lafontaine I."/>
            <person name="Leh V."/>
            <person name="Lemaire M."/>
            <person name="de Montigny J."/>
            <person name="Neuveglise C."/>
            <person name="Thierry A."/>
            <person name="Blanc-Lenfle I."/>
            <person name="Bleykasten C."/>
            <person name="Diffels J."/>
            <person name="Fritsch E."/>
            <person name="Frangeul L."/>
            <person name="Goeffon A."/>
            <person name="Jauniaux N."/>
            <person name="Kachouri-Lafond R."/>
            <person name="Payen C."/>
            <person name="Potier S."/>
            <person name="Pribylova L."/>
            <person name="Ozanne C."/>
            <person name="Richard G.-F."/>
            <person name="Sacerdot C."/>
            <person name="Straub M.-L."/>
            <person name="Talla E."/>
        </authorList>
    </citation>
    <scope>NUCLEOTIDE SEQUENCE [LARGE SCALE GENOMIC DNA]</scope>
    <source>
        <strain evidence="11">ATCC 56472 / CBS 6340 / NRRL Y-8284</strain>
    </source>
</reference>
<dbReference type="Proteomes" id="UP000002036">
    <property type="component" value="Chromosome G"/>
</dbReference>
<evidence type="ECO:0000259" key="9">
    <source>
        <dbReference type="PROSITE" id="PS51314"/>
    </source>
</evidence>
<dbReference type="EMBL" id="CU928171">
    <property type="protein sequence ID" value="CAR25137.1"/>
    <property type="molecule type" value="Genomic_DNA"/>
</dbReference>
<dbReference type="InParanoid" id="C5DMX6"/>
<dbReference type="OrthoDB" id="4035847at2759"/>
<feature type="region of interest" description="Disordered" evidence="8">
    <location>
        <begin position="1"/>
        <end position="24"/>
    </location>
</feature>
<evidence type="ECO:0000256" key="4">
    <source>
        <dbReference type="ARBA" id="ARBA00022753"/>
    </source>
</evidence>
<dbReference type="KEGG" id="lth:KLTH0G12452g"/>
<dbReference type="PROSITE" id="PS51314">
    <property type="entry name" value="VPS37_C"/>
    <property type="match status" value="1"/>
</dbReference>
<evidence type="ECO:0000256" key="3">
    <source>
        <dbReference type="ARBA" id="ARBA00022448"/>
    </source>
</evidence>
<dbReference type="InterPro" id="IPR037202">
    <property type="entry name" value="ESCRT_assembly_dom"/>
</dbReference>
<keyword evidence="11" id="KW-1185">Reference proteome</keyword>
<dbReference type="GO" id="GO:0000813">
    <property type="term" value="C:ESCRT I complex"/>
    <property type="evidence" value="ECO:0007669"/>
    <property type="project" value="UniProtKB-ARBA"/>
</dbReference>
<evidence type="ECO:0000256" key="8">
    <source>
        <dbReference type="SAM" id="MobiDB-lite"/>
    </source>
</evidence>
<name>C5DMX6_LACTC</name>
<comment type="similarity">
    <text evidence="2">Belongs to the VPS37 family.</text>
</comment>
<evidence type="ECO:0000256" key="2">
    <source>
        <dbReference type="ARBA" id="ARBA00007617"/>
    </source>
</evidence>
<gene>
    <name evidence="10" type="ordered locus">KLTH0G12452g</name>
</gene>
<evidence type="ECO:0000313" key="11">
    <source>
        <dbReference type="Proteomes" id="UP000002036"/>
    </source>
</evidence>
<accession>C5DMX6</accession>
<evidence type="ECO:0000256" key="5">
    <source>
        <dbReference type="ARBA" id="ARBA00022927"/>
    </source>
</evidence>
<proteinExistence type="inferred from homology"/>
<dbReference type="InterPro" id="IPR029012">
    <property type="entry name" value="Helix_hairpin_bin_sf"/>
</dbReference>
<feature type="coiled-coil region" evidence="7">
    <location>
        <begin position="57"/>
        <end position="105"/>
    </location>
</feature>
<dbReference type="HOGENOM" id="CLU_109465_0_0_1"/>
<dbReference type="Gene3D" id="1.10.287.660">
    <property type="entry name" value="Helix hairpin bin"/>
    <property type="match status" value="1"/>
</dbReference>
<evidence type="ECO:0000256" key="1">
    <source>
        <dbReference type="ARBA" id="ARBA00004177"/>
    </source>
</evidence>
<dbReference type="STRING" id="559295.C5DMX6"/>
<evidence type="ECO:0000256" key="6">
    <source>
        <dbReference type="PROSITE-ProRule" id="PRU00646"/>
    </source>
</evidence>
<dbReference type="AlphaFoldDB" id="C5DMX6"/>
<feature type="domain" description="VPS37 C-terminal" evidence="9">
    <location>
        <begin position="99"/>
        <end position="178"/>
    </location>
</feature>
<evidence type="ECO:0000256" key="7">
    <source>
        <dbReference type="SAM" id="Coils"/>
    </source>
</evidence>
<keyword evidence="5 6" id="KW-0653">Protein transport</keyword>
<dbReference type="SUPFAM" id="SSF140111">
    <property type="entry name" value="Endosomal sorting complex assembly domain"/>
    <property type="match status" value="1"/>
</dbReference>
<dbReference type="Pfam" id="PF07200">
    <property type="entry name" value="Mod_r"/>
    <property type="match status" value="1"/>
</dbReference>
<protein>
    <submittedName>
        <fullName evidence="10">KLTH0G12452p</fullName>
    </submittedName>
</protein>
<keyword evidence="3 6" id="KW-0813">Transport</keyword>
<dbReference type="OMA" id="YVTKFHP"/>